<organism evidence="3 4">
    <name type="scientific">Pandoraea soli</name>
    <dbReference type="NCBI Taxonomy" id="2508293"/>
    <lineage>
        <taxon>Bacteria</taxon>
        <taxon>Pseudomonadati</taxon>
        <taxon>Pseudomonadota</taxon>
        <taxon>Betaproteobacteria</taxon>
        <taxon>Burkholderiales</taxon>
        <taxon>Burkholderiaceae</taxon>
        <taxon>Pandoraea</taxon>
    </lineage>
</organism>
<feature type="transmembrane region" description="Helical" evidence="2">
    <location>
        <begin position="146"/>
        <end position="166"/>
    </location>
</feature>
<keyword evidence="2" id="KW-1133">Transmembrane helix</keyword>
<feature type="transmembrane region" description="Helical" evidence="2">
    <location>
        <begin position="224"/>
        <end position="244"/>
    </location>
</feature>
<feature type="transmembrane region" description="Helical" evidence="2">
    <location>
        <begin position="6"/>
        <end position="27"/>
    </location>
</feature>
<dbReference type="Proteomes" id="UP000405357">
    <property type="component" value="Unassembled WGS sequence"/>
</dbReference>
<sequence length="499" mass="55539">MLQWANNNLATIYSAISLVIVLALYLSRKFQIDFMLMNFWYGLPVVGKIARLSKDSTRYSKDQTWTLSERTLCDAYKQFIHYTPEAEFEKRLTYLSKAHDLGRTPTPAWMMGLLFILVLAEGLGFSYMLGTWMAGEGGSENARQMLMWAIVFVLCVIFVFVMHSAGHQLYKSNLVRSANNDWRATGQEGKFVSKSIKLNDLQHIDDDEPEYTQCVNRVGPKSSYVLVAAAVVIIVVVSFISTYMRVKHLDAERTAQTALMEPATESAGSNPFEKLGRSLPAEIVEGQAKADAKAAADGHAAYKDEGMAAFLMLAFIFAVTQLVGITAGYRWGFAGRESKAAFKGTRGFSTYDDYQAFFTPMIQVAQSKLQALQQKMSERSANEGLKLRHTFDDYLVAFEQKGRRGNAPKQDVAGVVDSIVITPQASIDDLLLQIDQLAAASRRDEAIALIQRQPDDVRAELTLRLGERKAAKEAAERAEREAKASEKAAAERAELDNLL</sequence>
<proteinExistence type="predicted"/>
<comment type="caution">
    <text evidence="3">The sequence shown here is derived from an EMBL/GenBank/DDBJ whole genome shotgun (WGS) entry which is preliminary data.</text>
</comment>
<evidence type="ECO:0000256" key="2">
    <source>
        <dbReference type="SAM" id="Phobius"/>
    </source>
</evidence>
<protein>
    <recommendedName>
        <fullName evidence="5">MotA/TolQ/ExbB proton channel domain-containing protein</fullName>
    </recommendedName>
</protein>
<keyword evidence="4" id="KW-1185">Reference proteome</keyword>
<feature type="region of interest" description="Disordered" evidence="1">
    <location>
        <begin position="468"/>
        <end position="499"/>
    </location>
</feature>
<evidence type="ECO:0000256" key="1">
    <source>
        <dbReference type="SAM" id="MobiDB-lite"/>
    </source>
</evidence>
<accession>A0ABY6VPP9</accession>
<name>A0ABY6VPP9_9BURK</name>
<feature type="transmembrane region" description="Helical" evidence="2">
    <location>
        <begin position="113"/>
        <end position="134"/>
    </location>
</feature>
<evidence type="ECO:0000313" key="4">
    <source>
        <dbReference type="Proteomes" id="UP000405357"/>
    </source>
</evidence>
<feature type="transmembrane region" description="Helical" evidence="2">
    <location>
        <begin position="307"/>
        <end position="329"/>
    </location>
</feature>
<evidence type="ECO:0000313" key="3">
    <source>
        <dbReference type="EMBL" id="VVD72887.1"/>
    </source>
</evidence>
<gene>
    <name evidence="3" type="ORF">PSO31014_00702</name>
</gene>
<keyword evidence="2" id="KW-0812">Transmembrane</keyword>
<keyword evidence="2" id="KW-0472">Membrane</keyword>
<reference evidence="3 4" key="1">
    <citation type="submission" date="2019-08" db="EMBL/GenBank/DDBJ databases">
        <authorList>
            <person name="Peeters C."/>
        </authorList>
    </citation>
    <scope>NUCLEOTIDE SEQUENCE [LARGE SCALE GENOMIC DNA]</scope>
    <source>
        <strain evidence="3 4">LMG 31014</strain>
    </source>
</reference>
<evidence type="ECO:0008006" key="5">
    <source>
        <dbReference type="Google" id="ProtNLM"/>
    </source>
</evidence>
<dbReference type="EMBL" id="CABPSG010000001">
    <property type="protein sequence ID" value="VVD72887.1"/>
    <property type="molecule type" value="Genomic_DNA"/>
</dbReference>